<accession>A0A382GUZ7</accession>
<dbReference type="SUPFAM" id="SSF81891">
    <property type="entry name" value="Poly A polymerase C-terminal region-like"/>
    <property type="match status" value="1"/>
</dbReference>
<keyword evidence="7" id="KW-0479">Metal-binding</keyword>
<dbReference type="GO" id="GO:0000049">
    <property type="term" value="F:tRNA binding"/>
    <property type="evidence" value="ECO:0007669"/>
    <property type="project" value="UniProtKB-KW"/>
</dbReference>
<dbReference type="Pfam" id="PF01743">
    <property type="entry name" value="PolyA_pol"/>
    <property type="match status" value="1"/>
</dbReference>
<sequence length="485" mass="54665">MELLERLRSHFAHSGIEAYLHGGFVRDTLLRRPSHDIDLMIGGDSKEQAREIAETLSGTLVALDGERGIYRVAAKTFNEEHWTVDVATLNGSIEDDLRQRDFTIDALAVLLIDTSLPPGEWPIIDPTRGLDDLRGEKLRLTSPNALLDDPLRLIRAVRIAAKTEFEIDAQTADAIRERVNLLSMVSAERVREELLTILSLPGVWRSVKLLDTLGLIDEVLPELAPARGVEQPKEHHWDVFEHSLHCAAFAEKVLDPDFRATDLAGKTIPWLPWLTEYFDEEYADGHTRATYLKLAALLHDVAKPETKALHPDGKIRFLGHPVKGAATTKKILKRLRSSSKATESVSLMVDQHLRPSQLAQKGELPTPRAVYRYYRDLGDVAIDTLYLCMADYLAARGPRLDLEDWARHCGRMRFTLQEKQVQETPERRQRLLTGHDLMTFFNLTPGPELKPILEMVQENQAAGEVRTKEEALTMVSQALGIQPVT</sequence>
<dbReference type="Pfam" id="PF01966">
    <property type="entry name" value="HD"/>
    <property type="match status" value="1"/>
</dbReference>
<feature type="non-terminal residue" evidence="12">
    <location>
        <position position="485"/>
    </location>
</feature>
<dbReference type="Gene3D" id="1.10.3090.10">
    <property type="entry name" value="cca-adding enzyme, domain 2"/>
    <property type="match status" value="1"/>
</dbReference>
<dbReference type="InterPro" id="IPR003607">
    <property type="entry name" value="HD/PDEase_dom"/>
</dbReference>
<evidence type="ECO:0000256" key="6">
    <source>
        <dbReference type="ARBA" id="ARBA00022695"/>
    </source>
</evidence>
<evidence type="ECO:0000259" key="11">
    <source>
        <dbReference type="SMART" id="SM00471"/>
    </source>
</evidence>
<evidence type="ECO:0000256" key="9">
    <source>
        <dbReference type="ARBA" id="ARBA00022842"/>
    </source>
</evidence>
<evidence type="ECO:0000256" key="3">
    <source>
        <dbReference type="ARBA" id="ARBA00022555"/>
    </source>
</evidence>
<dbReference type="Gene3D" id="3.30.460.10">
    <property type="entry name" value="Beta Polymerase, domain 2"/>
    <property type="match status" value="1"/>
</dbReference>
<dbReference type="InterPro" id="IPR032828">
    <property type="entry name" value="PolyA_RNA-bd"/>
</dbReference>
<dbReference type="SUPFAM" id="SSF81301">
    <property type="entry name" value="Nucleotidyltransferase"/>
    <property type="match status" value="1"/>
</dbReference>
<dbReference type="AlphaFoldDB" id="A0A382GUZ7"/>
<evidence type="ECO:0000256" key="7">
    <source>
        <dbReference type="ARBA" id="ARBA00022723"/>
    </source>
</evidence>
<name>A0A382GUZ7_9ZZZZ</name>
<dbReference type="GO" id="GO:0000166">
    <property type="term" value="F:nucleotide binding"/>
    <property type="evidence" value="ECO:0007669"/>
    <property type="project" value="UniProtKB-KW"/>
</dbReference>
<keyword evidence="3" id="KW-0820">tRNA-binding</keyword>
<evidence type="ECO:0000256" key="4">
    <source>
        <dbReference type="ARBA" id="ARBA00022679"/>
    </source>
</evidence>
<evidence type="ECO:0000256" key="2">
    <source>
        <dbReference type="ARBA" id="ARBA00007265"/>
    </source>
</evidence>
<dbReference type="InterPro" id="IPR032810">
    <property type="entry name" value="CCA-adding_enz_C"/>
</dbReference>
<dbReference type="CDD" id="cd05398">
    <property type="entry name" value="NT_ClassII-CCAase"/>
    <property type="match status" value="1"/>
</dbReference>
<protein>
    <recommendedName>
        <fullName evidence="11">HD/PDEase domain-containing protein</fullName>
    </recommendedName>
</protein>
<dbReference type="EMBL" id="UINC01057595">
    <property type="protein sequence ID" value="SVB78918.1"/>
    <property type="molecule type" value="Genomic_DNA"/>
</dbReference>
<comment type="cofactor">
    <cofactor evidence="1">
        <name>Mg(2+)</name>
        <dbReference type="ChEBI" id="CHEBI:18420"/>
    </cofactor>
</comment>
<evidence type="ECO:0000313" key="12">
    <source>
        <dbReference type="EMBL" id="SVB78918.1"/>
    </source>
</evidence>
<evidence type="ECO:0000256" key="10">
    <source>
        <dbReference type="ARBA" id="ARBA00022884"/>
    </source>
</evidence>
<reference evidence="12" key="1">
    <citation type="submission" date="2018-05" db="EMBL/GenBank/DDBJ databases">
        <authorList>
            <person name="Lanie J.A."/>
            <person name="Ng W.-L."/>
            <person name="Kazmierczak K.M."/>
            <person name="Andrzejewski T.M."/>
            <person name="Davidsen T.M."/>
            <person name="Wayne K.J."/>
            <person name="Tettelin H."/>
            <person name="Glass J.I."/>
            <person name="Rusch D."/>
            <person name="Podicherti R."/>
            <person name="Tsui H.-C.T."/>
            <person name="Winkler M.E."/>
        </authorList>
    </citation>
    <scope>NUCLEOTIDE SEQUENCE</scope>
</reference>
<dbReference type="GO" id="GO:0046872">
    <property type="term" value="F:metal ion binding"/>
    <property type="evidence" value="ECO:0007669"/>
    <property type="project" value="UniProtKB-KW"/>
</dbReference>
<dbReference type="Pfam" id="PF13735">
    <property type="entry name" value="tRNA_NucTran2_2"/>
    <property type="match status" value="1"/>
</dbReference>
<feature type="domain" description="HD/PDEase" evidence="11">
    <location>
        <begin position="235"/>
        <end position="405"/>
    </location>
</feature>
<dbReference type="InterPro" id="IPR043519">
    <property type="entry name" value="NT_sf"/>
</dbReference>
<keyword evidence="8" id="KW-0547">Nucleotide-binding</keyword>
<evidence type="ECO:0000256" key="8">
    <source>
        <dbReference type="ARBA" id="ARBA00022741"/>
    </source>
</evidence>
<keyword evidence="6" id="KW-0548">Nucleotidyltransferase</keyword>
<dbReference type="PANTHER" id="PTHR47545">
    <property type="entry name" value="MULTIFUNCTIONAL CCA PROTEIN"/>
    <property type="match status" value="1"/>
</dbReference>
<evidence type="ECO:0000256" key="1">
    <source>
        <dbReference type="ARBA" id="ARBA00001946"/>
    </source>
</evidence>
<keyword evidence="9" id="KW-0460">Magnesium</keyword>
<proteinExistence type="inferred from homology"/>
<keyword evidence="4" id="KW-0808">Transferase</keyword>
<dbReference type="GO" id="GO:0008033">
    <property type="term" value="P:tRNA processing"/>
    <property type="evidence" value="ECO:0007669"/>
    <property type="project" value="UniProtKB-KW"/>
</dbReference>
<gene>
    <name evidence="12" type="ORF">METZ01_LOCUS231772</name>
</gene>
<comment type="similarity">
    <text evidence="2">Belongs to the tRNA nucleotidyltransferase/poly(A) polymerase family.</text>
</comment>
<evidence type="ECO:0000256" key="5">
    <source>
        <dbReference type="ARBA" id="ARBA00022694"/>
    </source>
</evidence>
<dbReference type="PANTHER" id="PTHR47545:SF2">
    <property type="entry name" value="CC-ADDING TRNA NUCLEOTIDYLTRANSFERASE"/>
    <property type="match status" value="1"/>
</dbReference>
<keyword evidence="5" id="KW-0819">tRNA processing</keyword>
<dbReference type="InterPro" id="IPR006674">
    <property type="entry name" value="HD_domain"/>
</dbReference>
<dbReference type="GO" id="GO:0016779">
    <property type="term" value="F:nucleotidyltransferase activity"/>
    <property type="evidence" value="ECO:0007669"/>
    <property type="project" value="UniProtKB-KW"/>
</dbReference>
<dbReference type="Pfam" id="PF12627">
    <property type="entry name" value="PolyA_pol_RNAbd"/>
    <property type="match status" value="1"/>
</dbReference>
<keyword evidence="10" id="KW-0694">RNA-binding</keyword>
<dbReference type="InterPro" id="IPR002646">
    <property type="entry name" value="PolA_pol_head_dom"/>
</dbReference>
<dbReference type="SMART" id="SM00471">
    <property type="entry name" value="HDc"/>
    <property type="match status" value="1"/>
</dbReference>
<organism evidence="12">
    <name type="scientific">marine metagenome</name>
    <dbReference type="NCBI Taxonomy" id="408172"/>
    <lineage>
        <taxon>unclassified sequences</taxon>
        <taxon>metagenomes</taxon>
        <taxon>ecological metagenomes</taxon>
    </lineage>
</organism>
<dbReference type="InterPro" id="IPR050124">
    <property type="entry name" value="tRNA_CCA-adding_enzyme"/>
</dbReference>